<keyword evidence="3" id="KW-1185">Reference proteome</keyword>
<evidence type="ECO:0000313" key="2">
    <source>
        <dbReference type="EMBL" id="URI07944.1"/>
    </source>
</evidence>
<protein>
    <submittedName>
        <fullName evidence="2">Uncharacterized protein</fullName>
    </submittedName>
</protein>
<feature type="compositionally biased region" description="Low complexity" evidence="1">
    <location>
        <begin position="10"/>
        <end position="20"/>
    </location>
</feature>
<name>A0ABY4S694_AQUTE</name>
<reference evidence="2" key="1">
    <citation type="submission" date="2022-05" db="EMBL/GenBank/DDBJ databases">
        <title>An RpoN-dependent PEP-CTERM gene is involved in floc formation of an Aquincola tertiaricarbonis strain.</title>
        <authorList>
            <person name="Qiu D."/>
            <person name="Xia M."/>
        </authorList>
    </citation>
    <scope>NUCLEOTIDE SEQUENCE</scope>
    <source>
        <strain evidence="2">RN12</strain>
    </source>
</reference>
<dbReference type="Proteomes" id="UP001056201">
    <property type="component" value="Chromosome 1"/>
</dbReference>
<feature type="region of interest" description="Disordered" evidence="1">
    <location>
        <begin position="1"/>
        <end position="21"/>
    </location>
</feature>
<dbReference type="EMBL" id="CP097635">
    <property type="protein sequence ID" value="URI07944.1"/>
    <property type="molecule type" value="Genomic_DNA"/>
</dbReference>
<sequence length="135" mass="14462">MDVRDDTPHPRLQPQGPPGRRNLRARAYAAEIYQLQQQGYTLTAIHSALCAMGVPVSKSTVQREAALYFARIAAATLQPATPATQAAAPLTVAAHVAPKPSGTLLSGDQRSGKEIAEEFMRGQSDNVFLRAKGKP</sequence>
<accession>A0ABY4S694</accession>
<organism evidence="2 3">
    <name type="scientific">Aquincola tertiaricarbonis</name>
    <dbReference type="NCBI Taxonomy" id="391953"/>
    <lineage>
        <taxon>Bacteria</taxon>
        <taxon>Pseudomonadati</taxon>
        <taxon>Pseudomonadota</taxon>
        <taxon>Betaproteobacteria</taxon>
        <taxon>Burkholderiales</taxon>
        <taxon>Sphaerotilaceae</taxon>
        <taxon>Aquincola</taxon>
    </lineage>
</organism>
<evidence type="ECO:0000313" key="3">
    <source>
        <dbReference type="Proteomes" id="UP001056201"/>
    </source>
</evidence>
<dbReference type="RefSeq" id="WP_250196165.1">
    <property type="nucleotide sequence ID" value="NZ_CP097635.1"/>
</dbReference>
<evidence type="ECO:0000256" key="1">
    <source>
        <dbReference type="SAM" id="MobiDB-lite"/>
    </source>
</evidence>
<gene>
    <name evidence="2" type="ORF">MW290_04995</name>
</gene>
<proteinExistence type="predicted"/>